<dbReference type="PANTHER" id="PTHR38454:SF1">
    <property type="entry name" value="INTEGRAL MEMBRANE PROTEIN"/>
    <property type="match status" value="1"/>
</dbReference>
<dbReference type="Pfam" id="PF09586">
    <property type="entry name" value="YfhO"/>
    <property type="match status" value="1"/>
</dbReference>
<feature type="transmembrane region" description="Helical" evidence="1">
    <location>
        <begin position="368"/>
        <end position="388"/>
    </location>
</feature>
<feature type="transmembrane region" description="Helical" evidence="1">
    <location>
        <begin position="216"/>
        <end position="236"/>
    </location>
</feature>
<dbReference type="InterPro" id="IPR018580">
    <property type="entry name" value="Uncharacterised_YfhO"/>
</dbReference>
<reference evidence="2 3" key="1">
    <citation type="submission" date="2018-07" db="EMBL/GenBank/DDBJ databases">
        <title>Genome analysis of Runella aurantiaca.</title>
        <authorList>
            <person name="Yang X."/>
        </authorList>
    </citation>
    <scope>NUCLEOTIDE SEQUENCE [LARGE SCALE GENOMIC DNA]</scope>
    <source>
        <strain evidence="2 3">YX9</strain>
    </source>
</reference>
<dbReference type="OrthoDB" id="9772884at2"/>
<dbReference type="PANTHER" id="PTHR38454">
    <property type="entry name" value="INTEGRAL MEMBRANE PROTEIN-RELATED"/>
    <property type="match status" value="1"/>
</dbReference>
<feature type="transmembrane region" description="Helical" evidence="1">
    <location>
        <begin position="441"/>
        <end position="463"/>
    </location>
</feature>
<keyword evidence="3" id="KW-1185">Reference proteome</keyword>
<feature type="transmembrane region" description="Helical" evidence="1">
    <location>
        <begin position="532"/>
        <end position="550"/>
    </location>
</feature>
<evidence type="ECO:0000313" key="2">
    <source>
        <dbReference type="EMBL" id="RDB04825.1"/>
    </source>
</evidence>
<feature type="transmembrane region" description="Helical" evidence="1">
    <location>
        <begin position="146"/>
        <end position="166"/>
    </location>
</feature>
<evidence type="ECO:0000256" key="1">
    <source>
        <dbReference type="SAM" id="Phobius"/>
    </source>
</evidence>
<feature type="transmembrane region" description="Helical" evidence="1">
    <location>
        <begin position="7"/>
        <end position="27"/>
    </location>
</feature>
<sequence>MKKGINFKSLVPHLLVILGFAILSWGYMSPVFKGKVLIQNDPVQAAATSHEVADYFKKTGEWSGWTNSTFGGMPTYFIWGRLSKGAVAPIGMFTSQFGQGSYIFFYLLGAYLLLIALECGLWASILGAIAFAFFSYNIQIIEAGHISKVNALSFAPIMIAGMVWAYRGRSWLGASVFSFGLGLDLWANHAQITFYSGLLMIILGLFELVRAFRKNYIGKFILATVFIAVFGLVIVANNTSTLWTTLEYTKETIRGKSELSPKPGQKSTSGGLDRDYAFNWSYGKLESLTLLIPNFSGGASGGELDEKSEVYKTLGRYNIPPETASQFVRQISTYWGDQTFVGGGIYAGAIICFLFVLGLFIADNRYKYPFAVAFVFFLFISWGKNLAIVNYTLFDYFPMFNKFRAVSMAMSLVQLCVVVIAALGVKSLLANKPNWSELKRPFYISLGLTGGVALLFALVPGLFDFRSENDPRFVENLTQQFGNNRAAANEIYTALLSDRSDMLRADAFRSLIFILLGAGLVWAYANQMLKNVTAVAALLAGLVLIDMWAVDRRYLNNDSFQQKYYSYDDLFQPSPANLQIMQDTDPNYRVIDLTTSPFQDAKPSYFHKSLGGYHGATLRRYREVVDAQMSKNNMAVYNMLNTRYFIVPAQDGQPTVQRNPEALGNAWFVKEVKQVNNADEELKALDAFNPRQTAFVDKRFSEQLKTVNPQTDTSATIRLTDYKPNHLTYESESKVAQVAVFSEIYYRGGIDWKAYVDGQETPHFRANYILRAMTVPAGKHKIEFKFDPPAVKTGQQIDRFAAAAWLLLLVGAVFMEYRRKPTDDL</sequence>
<feature type="transmembrane region" description="Helical" evidence="1">
    <location>
        <begin position="340"/>
        <end position="361"/>
    </location>
</feature>
<keyword evidence="1" id="KW-0472">Membrane</keyword>
<evidence type="ECO:0008006" key="4">
    <source>
        <dbReference type="Google" id="ProtNLM"/>
    </source>
</evidence>
<name>A0A369I9A3_9BACT</name>
<dbReference type="Proteomes" id="UP000253141">
    <property type="component" value="Unassembled WGS sequence"/>
</dbReference>
<keyword evidence="1" id="KW-0812">Transmembrane</keyword>
<dbReference type="EMBL" id="QPIW01000013">
    <property type="protein sequence ID" value="RDB04825.1"/>
    <property type="molecule type" value="Genomic_DNA"/>
</dbReference>
<keyword evidence="1" id="KW-1133">Transmembrane helix</keyword>
<comment type="caution">
    <text evidence="2">The sequence shown here is derived from an EMBL/GenBank/DDBJ whole genome shotgun (WGS) entry which is preliminary data.</text>
</comment>
<feature type="transmembrane region" description="Helical" evidence="1">
    <location>
        <begin position="507"/>
        <end position="525"/>
    </location>
</feature>
<feature type="transmembrane region" description="Helical" evidence="1">
    <location>
        <begin position="103"/>
        <end position="134"/>
    </location>
</feature>
<feature type="transmembrane region" description="Helical" evidence="1">
    <location>
        <begin position="408"/>
        <end position="429"/>
    </location>
</feature>
<evidence type="ECO:0000313" key="3">
    <source>
        <dbReference type="Proteomes" id="UP000253141"/>
    </source>
</evidence>
<proteinExistence type="predicted"/>
<feature type="transmembrane region" description="Helical" evidence="1">
    <location>
        <begin position="186"/>
        <end position="209"/>
    </location>
</feature>
<accession>A0A369I9A3</accession>
<dbReference type="AlphaFoldDB" id="A0A369I9A3"/>
<organism evidence="2 3">
    <name type="scientific">Runella aurantiaca</name>
    <dbReference type="NCBI Taxonomy" id="2282308"/>
    <lineage>
        <taxon>Bacteria</taxon>
        <taxon>Pseudomonadati</taxon>
        <taxon>Bacteroidota</taxon>
        <taxon>Cytophagia</taxon>
        <taxon>Cytophagales</taxon>
        <taxon>Spirosomataceae</taxon>
        <taxon>Runella</taxon>
    </lineage>
</organism>
<gene>
    <name evidence="2" type="ORF">DVG78_16360</name>
</gene>
<protein>
    <recommendedName>
        <fullName evidence="4">YfhO family protein</fullName>
    </recommendedName>
</protein>
<dbReference type="RefSeq" id="WP_114462131.1">
    <property type="nucleotide sequence ID" value="NZ_QPIW01000013.1"/>
</dbReference>